<dbReference type="PANTHER" id="PTHR33937">
    <property type="entry name" value="IRON-MOLYBDENUM PROTEIN-RELATED-RELATED"/>
    <property type="match status" value="1"/>
</dbReference>
<sequence>MFKNPARQSAMLVAVPAVESGGKYYMSPHFGMAAKFVIARTEAGRYEIVEVLQNPHPPGQEGGGRGRAVVEMLKARGVQAVVALSVGHGAYRHLQAAGIEVYYYPPRRGLIPIEEALQALLQGKLEKAQGPRELE</sequence>
<dbReference type="EMBL" id="CP000504">
    <property type="protein sequence ID" value="ABL89094.1"/>
    <property type="molecule type" value="Genomic_DNA"/>
</dbReference>
<dbReference type="InterPro" id="IPR036105">
    <property type="entry name" value="DiNase_FeMo-co_biosyn_sf"/>
</dbReference>
<organism evidence="2 3">
    <name type="scientific">Pyrobaculum islandicum (strain DSM 4184 / JCM 9189 / GEO3)</name>
    <dbReference type="NCBI Taxonomy" id="384616"/>
    <lineage>
        <taxon>Archaea</taxon>
        <taxon>Thermoproteota</taxon>
        <taxon>Thermoprotei</taxon>
        <taxon>Thermoproteales</taxon>
        <taxon>Thermoproteaceae</taxon>
        <taxon>Pyrobaculum</taxon>
    </lineage>
</organism>
<evidence type="ECO:0000259" key="1">
    <source>
        <dbReference type="Pfam" id="PF02579"/>
    </source>
</evidence>
<dbReference type="Proteomes" id="UP000002595">
    <property type="component" value="Chromosome"/>
</dbReference>
<keyword evidence="3" id="KW-1185">Reference proteome</keyword>
<dbReference type="Pfam" id="PF02579">
    <property type="entry name" value="Nitro_FeMo-Co"/>
    <property type="match status" value="1"/>
</dbReference>
<dbReference type="STRING" id="384616.Pisl_1947"/>
<dbReference type="SUPFAM" id="SSF53146">
    <property type="entry name" value="Nitrogenase accessory factor-like"/>
    <property type="match status" value="1"/>
</dbReference>
<dbReference type="CDD" id="cd00851">
    <property type="entry name" value="MTH1175"/>
    <property type="match status" value="1"/>
</dbReference>
<dbReference type="HOGENOM" id="CLU_104194_0_3_2"/>
<gene>
    <name evidence="2" type="ordered locus">Pisl_1947</name>
</gene>
<evidence type="ECO:0000313" key="3">
    <source>
        <dbReference type="Proteomes" id="UP000002595"/>
    </source>
</evidence>
<reference evidence="2" key="1">
    <citation type="submission" date="2006-12" db="EMBL/GenBank/DDBJ databases">
        <title>Complete sequence of Pyrobaculum islandicum DSM 4184.</title>
        <authorList>
            <person name="Copeland A."/>
            <person name="Lucas S."/>
            <person name="Lapidus A."/>
            <person name="Barry K."/>
            <person name="Detter J.C."/>
            <person name="Glavina del Rio T."/>
            <person name="Dalin E."/>
            <person name="Tice H."/>
            <person name="Pitluck S."/>
            <person name="Meincke L."/>
            <person name="Brettin T."/>
            <person name="Bruce D."/>
            <person name="Han C."/>
            <person name="Tapia R."/>
            <person name="Gilna P."/>
            <person name="Schmutz J."/>
            <person name="Larimer F."/>
            <person name="Land M."/>
            <person name="Hauser L."/>
            <person name="Kyrpides N."/>
            <person name="Mikhailova N."/>
            <person name="Cozen A.E."/>
            <person name="Fitz-Gibbon S.T."/>
            <person name="House C.H."/>
            <person name="Saltikov C."/>
            <person name="Lowe T."/>
            <person name="Richardson P."/>
        </authorList>
    </citation>
    <scope>NUCLEOTIDE SEQUENCE [LARGE SCALE GENOMIC DNA]</scope>
    <source>
        <strain evidence="2">DSM 4184</strain>
    </source>
</reference>
<dbReference type="KEGG" id="pis:Pisl_1947"/>
<feature type="domain" description="Dinitrogenase iron-molybdenum cofactor biosynthesis" evidence="1">
    <location>
        <begin position="26"/>
        <end position="121"/>
    </location>
</feature>
<dbReference type="InterPro" id="IPR033913">
    <property type="entry name" value="MTH1175_dom"/>
</dbReference>
<dbReference type="PANTHER" id="PTHR33937:SF2">
    <property type="entry name" value="DINITROGENASE IRON-MOLYBDENUM COFACTOR BIOSYNTHESIS DOMAIN-CONTAINING PROTEIN"/>
    <property type="match status" value="1"/>
</dbReference>
<accession>A1RVW2</accession>
<dbReference type="Gene3D" id="3.30.420.130">
    <property type="entry name" value="Dinitrogenase iron-molybdenum cofactor biosynthesis domain"/>
    <property type="match status" value="1"/>
</dbReference>
<dbReference type="InterPro" id="IPR051840">
    <property type="entry name" value="NifX/NifY_domain"/>
</dbReference>
<dbReference type="eggNOG" id="arCOG02734">
    <property type="taxonomic scope" value="Archaea"/>
</dbReference>
<dbReference type="AlphaFoldDB" id="A1RVW2"/>
<proteinExistence type="predicted"/>
<protein>
    <submittedName>
        <fullName evidence="2">Dinitrogenase iron-molybdenum cofactor biosynthesis protein</fullName>
    </submittedName>
</protein>
<name>A1RVW2_PYRIL</name>
<evidence type="ECO:0000313" key="2">
    <source>
        <dbReference type="EMBL" id="ABL89094.1"/>
    </source>
</evidence>
<dbReference type="InterPro" id="IPR003731">
    <property type="entry name" value="Di-Nase_FeMo-co_biosynth"/>
</dbReference>